<evidence type="ECO:0000313" key="3">
    <source>
        <dbReference type="WBParaSite" id="ASIM_0000652201-mRNA-1"/>
    </source>
</evidence>
<accession>A0A0M3JFW8</accession>
<reference evidence="1 2" key="2">
    <citation type="submission" date="2018-11" db="EMBL/GenBank/DDBJ databases">
        <authorList>
            <consortium name="Pathogen Informatics"/>
        </authorList>
    </citation>
    <scope>NUCLEOTIDE SEQUENCE [LARGE SCALE GENOMIC DNA]</scope>
</reference>
<dbReference type="EMBL" id="UYRR01013515">
    <property type="protein sequence ID" value="VDK26821.1"/>
    <property type="molecule type" value="Genomic_DNA"/>
</dbReference>
<organism evidence="3">
    <name type="scientific">Anisakis simplex</name>
    <name type="common">Herring worm</name>
    <dbReference type="NCBI Taxonomy" id="6269"/>
    <lineage>
        <taxon>Eukaryota</taxon>
        <taxon>Metazoa</taxon>
        <taxon>Ecdysozoa</taxon>
        <taxon>Nematoda</taxon>
        <taxon>Chromadorea</taxon>
        <taxon>Rhabditida</taxon>
        <taxon>Spirurina</taxon>
        <taxon>Ascaridomorpha</taxon>
        <taxon>Ascaridoidea</taxon>
        <taxon>Anisakidae</taxon>
        <taxon>Anisakis</taxon>
        <taxon>Anisakis simplex complex</taxon>
    </lineage>
</organism>
<protein>
    <submittedName>
        <fullName evidence="1 3">Uncharacterized protein</fullName>
    </submittedName>
</protein>
<evidence type="ECO:0000313" key="1">
    <source>
        <dbReference type="EMBL" id="VDK26821.1"/>
    </source>
</evidence>
<evidence type="ECO:0000313" key="2">
    <source>
        <dbReference type="Proteomes" id="UP000267096"/>
    </source>
</evidence>
<dbReference type="WBParaSite" id="ASIM_0000652201-mRNA-1">
    <property type="protein sequence ID" value="ASIM_0000652201-mRNA-1"/>
    <property type="gene ID" value="ASIM_0000652201"/>
</dbReference>
<keyword evidence="2" id="KW-1185">Reference proteome</keyword>
<reference evidence="3" key="1">
    <citation type="submission" date="2017-02" db="UniProtKB">
        <authorList>
            <consortium name="WormBaseParasite"/>
        </authorList>
    </citation>
    <scope>IDENTIFICATION</scope>
</reference>
<name>A0A0M3JFW8_ANISI</name>
<dbReference type="AlphaFoldDB" id="A0A0M3JFW8"/>
<gene>
    <name evidence="1" type="ORF">ASIM_LOCUS6303</name>
</gene>
<proteinExistence type="predicted"/>
<dbReference type="Proteomes" id="UP000267096">
    <property type="component" value="Unassembled WGS sequence"/>
</dbReference>
<sequence length="84" mass="9185">MVTVRWFTERFAYKIVPMITAYRHQRGVHIMSLGSHLSSLPRTIFKTDDWPCSPAAAVAAAAAADAAATLQLPATNTHTELPPH</sequence>